<dbReference type="OMA" id="YHATINV"/>
<organism evidence="2 3">
    <name type="scientific">Lottia gigantea</name>
    <name type="common">Giant owl limpet</name>
    <dbReference type="NCBI Taxonomy" id="225164"/>
    <lineage>
        <taxon>Eukaryota</taxon>
        <taxon>Metazoa</taxon>
        <taxon>Spiralia</taxon>
        <taxon>Lophotrochozoa</taxon>
        <taxon>Mollusca</taxon>
        <taxon>Gastropoda</taxon>
        <taxon>Patellogastropoda</taxon>
        <taxon>Lottioidea</taxon>
        <taxon>Lottiidae</taxon>
        <taxon>Lottia</taxon>
    </lineage>
</organism>
<dbReference type="GO" id="GO:0000987">
    <property type="term" value="F:cis-regulatory region sequence-specific DNA binding"/>
    <property type="evidence" value="ECO:0007669"/>
    <property type="project" value="TreeGrafter"/>
</dbReference>
<feature type="non-terminal residue" evidence="2">
    <location>
        <position position="1"/>
    </location>
</feature>
<dbReference type="GeneID" id="20251955"/>
<feature type="domain" description="JmjC" evidence="1">
    <location>
        <begin position="1"/>
        <end position="90"/>
    </location>
</feature>
<dbReference type="Proteomes" id="UP000030746">
    <property type="component" value="Unassembled WGS sequence"/>
</dbReference>
<dbReference type="Gene3D" id="2.60.120.650">
    <property type="entry name" value="Cupin"/>
    <property type="match status" value="1"/>
</dbReference>
<feature type="non-terminal residue" evidence="2">
    <location>
        <position position="90"/>
    </location>
</feature>
<dbReference type="RefSeq" id="XP_009057804.1">
    <property type="nucleotide sequence ID" value="XM_009059556.1"/>
</dbReference>
<dbReference type="SUPFAM" id="SSF51197">
    <property type="entry name" value="Clavaminate synthase-like"/>
    <property type="match status" value="1"/>
</dbReference>
<dbReference type="InterPro" id="IPR050910">
    <property type="entry name" value="JMJD6_ArgDemeth/LysHydrox"/>
</dbReference>
<dbReference type="HOGENOM" id="CLU_2446991_0_0_1"/>
<protein>
    <recommendedName>
        <fullName evidence="1">JmjC domain-containing protein</fullName>
    </recommendedName>
</protein>
<dbReference type="PANTHER" id="PTHR12480:SF21">
    <property type="entry name" value="JMJC DOMAIN-CONTAINING PROTEIN 8"/>
    <property type="match status" value="1"/>
</dbReference>
<name>V4ADW2_LOTGI</name>
<gene>
    <name evidence="2" type="ORF">LOTGIDRAFT_70151</name>
</gene>
<keyword evidence="3" id="KW-1185">Reference proteome</keyword>
<dbReference type="PROSITE" id="PS51184">
    <property type="entry name" value="JMJC"/>
    <property type="match status" value="1"/>
</dbReference>
<proteinExistence type="predicted"/>
<evidence type="ECO:0000259" key="1">
    <source>
        <dbReference type="PROSITE" id="PS51184"/>
    </source>
</evidence>
<dbReference type="KEGG" id="lgi:LOTGIDRAFT_70151"/>
<reference evidence="2 3" key="1">
    <citation type="journal article" date="2013" name="Nature">
        <title>Insights into bilaterian evolution from three spiralian genomes.</title>
        <authorList>
            <person name="Simakov O."/>
            <person name="Marletaz F."/>
            <person name="Cho S.J."/>
            <person name="Edsinger-Gonzales E."/>
            <person name="Havlak P."/>
            <person name="Hellsten U."/>
            <person name="Kuo D.H."/>
            <person name="Larsson T."/>
            <person name="Lv J."/>
            <person name="Arendt D."/>
            <person name="Savage R."/>
            <person name="Osoegawa K."/>
            <person name="de Jong P."/>
            <person name="Grimwood J."/>
            <person name="Chapman J.A."/>
            <person name="Shapiro H."/>
            <person name="Aerts A."/>
            <person name="Otillar R.P."/>
            <person name="Terry A.Y."/>
            <person name="Boore J.L."/>
            <person name="Grigoriev I.V."/>
            <person name="Lindberg D.R."/>
            <person name="Seaver E.C."/>
            <person name="Weisblat D.A."/>
            <person name="Putnam N.H."/>
            <person name="Rokhsar D.S."/>
        </authorList>
    </citation>
    <scope>NUCLEOTIDE SEQUENCE [LARGE SCALE GENOMIC DNA]</scope>
</reference>
<dbReference type="InterPro" id="IPR041667">
    <property type="entry name" value="Cupin_8"/>
</dbReference>
<sequence>SKSGVSFHKHAEGWNAIVFGKKRWFLYPKSKMPPGGMYPGYSQLDWYFSIYPALSEEDKPIECIQNEGEMMYLPESMYHSTINLGDTIAV</sequence>
<dbReference type="CTD" id="20251955"/>
<accession>V4ADW2</accession>
<dbReference type="GO" id="GO:0005634">
    <property type="term" value="C:nucleus"/>
    <property type="evidence" value="ECO:0007669"/>
    <property type="project" value="TreeGrafter"/>
</dbReference>
<dbReference type="EMBL" id="KB202283">
    <property type="protein sequence ID" value="ESO91511.1"/>
    <property type="molecule type" value="Genomic_DNA"/>
</dbReference>
<evidence type="ECO:0000313" key="2">
    <source>
        <dbReference type="EMBL" id="ESO91511.1"/>
    </source>
</evidence>
<dbReference type="InterPro" id="IPR003347">
    <property type="entry name" value="JmjC_dom"/>
</dbReference>
<evidence type="ECO:0000313" key="3">
    <source>
        <dbReference type="Proteomes" id="UP000030746"/>
    </source>
</evidence>
<dbReference type="PANTHER" id="PTHR12480">
    <property type="entry name" value="ARGININE DEMETHYLASE AND LYSYL-HYDROXYLASE JMJD"/>
    <property type="match status" value="1"/>
</dbReference>
<dbReference type="OrthoDB" id="438164at2759"/>
<dbReference type="Pfam" id="PF13621">
    <property type="entry name" value="Cupin_8"/>
    <property type="match status" value="1"/>
</dbReference>
<dbReference type="AlphaFoldDB" id="V4ADW2"/>